<protein>
    <submittedName>
        <fullName evidence="8">Transport protein</fullName>
    </submittedName>
</protein>
<comment type="subcellular location">
    <subcellularLocation>
        <location evidence="1">Cell membrane</location>
        <topology evidence="1">Multi-pass membrane protein</topology>
    </subcellularLocation>
</comment>
<proteinExistence type="predicted"/>
<dbReference type="InterPro" id="IPR036259">
    <property type="entry name" value="MFS_trans_sf"/>
</dbReference>
<feature type="transmembrane region" description="Helical" evidence="6">
    <location>
        <begin position="107"/>
        <end position="133"/>
    </location>
</feature>
<evidence type="ECO:0000256" key="1">
    <source>
        <dbReference type="ARBA" id="ARBA00004651"/>
    </source>
</evidence>
<dbReference type="EMBL" id="ADWY01000856">
    <property type="protein sequence ID" value="EGH14885.1"/>
    <property type="molecule type" value="Genomic_DNA"/>
</dbReference>
<feature type="transmembrane region" description="Helical" evidence="6">
    <location>
        <begin position="81"/>
        <end position="101"/>
    </location>
</feature>
<keyword evidence="2" id="KW-1003">Cell membrane</keyword>
<feature type="transmembrane region" description="Helical" evidence="6">
    <location>
        <begin position="20"/>
        <end position="40"/>
    </location>
</feature>
<organism evidence="8 9">
    <name type="scientific">Pseudomonas savastanoi pv. glycinea str. race 4</name>
    <dbReference type="NCBI Taxonomy" id="875330"/>
    <lineage>
        <taxon>Bacteria</taxon>
        <taxon>Pseudomonadati</taxon>
        <taxon>Pseudomonadota</taxon>
        <taxon>Gammaproteobacteria</taxon>
        <taxon>Pseudomonadales</taxon>
        <taxon>Pseudomonadaceae</taxon>
        <taxon>Pseudomonas</taxon>
    </lineage>
</organism>
<dbReference type="HOGENOM" id="CLU_620666_0_0_6"/>
<evidence type="ECO:0000313" key="9">
    <source>
        <dbReference type="Proteomes" id="UP000005466"/>
    </source>
</evidence>
<feature type="transmembrane region" description="Helical" evidence="6">
    <location>
        <begin position="154"/>
        <end position="182"/>
    </location>
</feature>
<accession>F3C746</accession>
<feature type="transmembrane region" description="Helical" evidence="6">
    <location>
        <begin position="385"/>
        <end position="403"/>
    </location>
</feature>
<evidence type="ECO:0000256" key="2">
    <source>
        <dbReference type="ARBA" id="ARBA00022475"/>
    </source>
</evidence>
<evidence type="ECO:0000256" key="3">
    <source>
        <dbReference type="ARBA" id="ARBA00022692"/>
    </source>
</evidence>
<gene>
    <name evidence="8" type="ORF">Pgy4_18014</name>
</gene>
<evidence type="ECO:0000313" key="8">
    <source>
        <dbReference type="EMBL" id="EGH14885.1"/>
    </source>
</evidence>
<dbReference type="PROSITE" id="PS50850">
    <property type="entry name" value="MFS"/>
    <property type="match status" value="1"/>
</dbReference>
<dbReference type="Gene3D" id="1.20.1250.20">
    <property type="entry name" value="MFS general substrate transporter like domains"/>
    <property type="match status" value="2"/>
</dbReference>
<feature type="domain" description="Major facilitator superfamily (MFS) profile" evidence="7">
    <location>
        <begin position="1"/>
        <end position="408"/>
    </location>
</feature>
<feature type="transmembrane region" description="Helical" evidence="6">
    <location>
        <begin position="262"/>
        <end position="286"/>
    </location>
</feature>
<evidence type="ECO:0000256" key="6">
    <source>
        <dbReference type="SAM" id="Phobius"/>
    </source>
</evidence>
<dbReference type="InterPro" id="IPR020846">
    <property type="entry name" value="MFS_dom"/>
</dbReference>
<feature type="transmembrane region" description="Helical" evidence="6">
    <location>
        <begin position="357"/>
        <end position="379"/>
    </location>
</feature>
<dbReference type="InterPro" id="IPR011701">
    <property type="entry name" value="MFS"/>
</dbReference>
<evidence type="ECO:0000259" key="7">
    <source>
        <dbReference type="PROSITE" id="PS50850"/>
    </source>
</evidence>
<dbReference type="CDD" id="cd06173">
    <property type="entry name" value="MFS_MefA_like"/>
    <property type="match status" value="1"/>
</dbReference>
<dbReference type="GO" id="GO:0022857">
    <property type="term" value="F:transmembrane transporter activity"/>
    <property type="evidence" value="ECO:0007669"/>
    <property type="project" value="InterPro"/>
</dbReference>
<dbReference type="Pfam" id="PF07690">
    <property type="entry name" value="MFS_1"/>
    <property type="match status" value="1"/>
</dbReference>
<feature type="transmembrane region" description="Helical" evidence="6">
    <location>
        <begin position="322"/>
        <end position="345"/>
    </location>
</feature>
<comment type="caution">
    <text evidence="8">The sequence shown here is derived from an EMBL/GenBank/DDBJ whole genome shotgun (WGS) entry which is preliminary data.</text>
</comment>
<dbReference type="GO" id="GO:0005886">
    <property type="term" value="C:plasma membrane"/>
    <property type="evidence" value="ECO:0007669"/>
    <property type="project" value="UniProtKB-SubCell"/>
</dbReference>
<feature type="transmembrane region" description="Helical" evidence="6">
    <location>
        <begin position="298"/>
        <end position="316"/>
    </location>
</feature>
<sequence length="467" mass="50973">MRWTNKPGSRGQQDLGFRDFLISDALMNMAFIIGQIALPWWLATQGEARDLVIYGVVAAITTLISFVVLSPLGDRYSKRQLLITGLMLCSVDALCLAVMATDDNYSLTFIVLFEVIGIIAFSIISPISISFVADLTPPAGLPKAMSLQKTSQSFGTLLGPLAAGLAIAVGGVSVCLWTYFLFLSLSVLFAFRLPSFPPPANLASKTPSITTWCRELTLGFKACWGIPLERNWTIVNVVTYIFRVPTVTLLVPLKIKSLDLSATWLGGCEAALSLGLIVGAIYVSAVAVRNFGRYYTRIWAAVIEGVLFALTGLFSIPEFLLLGYFLAGVANSVLVLVGNTHRVLARPAEFRSRMASVTLMANQIASAIGPLAAGLALSYLTVAHVYFLFGIFAAIGACGLLFVKGMRPFLALDTEQVVDWYKRYYPKAFVTYGLKYLFRSGSEIDIAGGFQRFCFLINYRLGVLVWM</sequence>
<keyword evidence="4 6" id="KW-1133">Transmembrane helix</keyword>
<dbReference type="PATRIC" id="fig|875330.6.peg.3090"/>
<dbReference type="PANTHER" id="PTHR23513">
    <property type="entry name" value="INTEGRAL MEMBRANE EFFLUX PROTEIN-RELATED"/>
    <property type="match status" value="1"/>
</dbReference>
<evidence type="ECO:0000256" key="4">
    <source>
        <dbReference type="ARBA" id="ARBA00022989"/>
    </source>
</evidence>
<keyword evidence="5 6" id="KW-0472">Membrane</keyword>
<dbReference type="PANTHER" id="PTHR23513:SF6">
    <property type="entry name" value="MAJOR FACILITATOR SUPERFAMILY ASSOCIATED DOMAIN-CONTAINING PROTEIN"/>
    <property type="match status" value="1"/>
</dbReference>
<dbReference type="BioCyc" id="PSYR875330:G11XH-3406-MONOMER"/>
<feature type="transmembrane region" description="Helical" evidence="6">
    <location>
        <begin position="52"/>
        <end position="69"/>
    </location>
</feature>
<name>F3C746_PSESG</name>
<dbReference type="Proteomes" id="UP000005466">
    <property type="component" value="Unassembled WGS sequence"/>
</dbReference>
<evidence type="ECO:0000256" key="5">
    <source>
        <dbReference type="ARBA" id="ARBA00023136"/>
    </source>
</evidence>
<dbReference type="AlphaFoldDB" id="F3C746"/>
<reference evidence="8 9" key="1">
    <citation type="journal article" date="2011" name="PLoS Pathog.">
        <title>Dynamic evolution of pathogenicity revealed by sequencing and comparative genomics of 19 Pseudomonas syringae isolates.</title>
        <authorList>
            <person name="Baltrus D.A."/>
            <person name="Nishimura M.T."/>
            <person name="Romanchuk A."/>
            <person name="Chang J.H."/>
            <person name="Mukhtar M.S."/>
            <person name="Cherkis K."/>
            <person name="Roach J."/>
            <person name="Grant S.R."/>
            <person name="Jones C.D."/>
            <person name="Dangl J.L."/>
        </authorList>
    </citation>
    <scope>NUCLEOTIDE SEQUENCE [LARGE SCALE GENOMIC DNA]</scope>
    <source>
        <strain evidence="9">race 4</strain>
    </source>
</reference>
<dbReference type="SUPFAM" id="SSF103473">
    <property type="entry name" value="MFS general substrate transporter"/>
    <property type="match status" value="1"/>
</dbReference>
<keyword evidence="3 6" id="KW-0812">Transmembrane</keyword>